<evidence type="ECO:0000313" key="2">
    <source>
        <dbReference type="EMBL" id="GIY08190.1"/>
    </source>
</evidence>
<organism evidence="2 3">
    <name type="scientific">Caerostris darwini</name>
    <dbReference type="NCBI Taxonomy" id="1538125"/>
    <lineage>
        <taxon>Eukaryota</taxon>
        <taxon>Metazoa</taxon>
        <taxon>Ecdysozoa</taxon>
        <taxon>Arthropoda</taxon>
        <taxon>Chelicerata</taxon>
        <taxon>Arachnida</taxon>
        <taxon>Araneae</taxon>
        <taxon>Araneomorphae</taxon>
        <taxon>Entelegynae</taxon>
        <taxon>Araneoidea</taxon>
        <taxon>Araneidae</taxon>
        <taxon>Caerostris</taxon>
    </lineage>
</organism>
<dbReference type="AlphaFoldDB" id="A0AAV4QFL6"/>
<reference evidence="2 3" key="1">
    <citation type="submission" date="2021-06" db="EMBL/GenBank/DDBJ databases">
        <title>Caerostris darwini draft genome.</title>
        <authorList>
            <person name="Kono N."/>
            <person name="Arakawa K."/>
        </authorList>
    </citation>
    <scope>NUCLEOTIDE SEQUENCE [LARGE SCALE GENOMIC DNA]</scope>
</reference>
<dbReference type="EMBL" id="BPLQ01004461">
    <property type="protein sequence ID" value="GIY08190.1"/>
    <property type="molecule type" value="Genomic_DNA"/>
</dbReference>
<comment type="caution">
    <text evidence="2">The sequence shown here is derived from an EMBL/GenBank/DDBJ whole genome shotgun (WGS) entry which is preliminary data.</text>
</comment>
<evidence type="ECO:0000313" key="3">
    <source>
        <dbReference type="Proteomes" id="UP001054837"/>
    </source>
</evidence>
<gene>
    <name evidence="2" type="ORF">CDAR_601191</name>
</gene>
<dbReference type="Proteomes" id="UP001054837">
    <property type="component" value="Unassembled WGS sequence"/>
</dbReference>
<keyword evidence="3" id="KW-1185">Reference proteome</keyword>
<sequence length="117" mass="13478">MSDLEKEKTTKKKSSGKRTKHQSGKPLFPLDEIYTMLKKKTKRGKIAPQVPLYLGSRVRVHHGGDTRKGRTIFILASLHLTVPQERDPKGLLFPHRNQYCDCQPTCLLRLQWGRTLI</sequence>
<evidence type="ECO:0008006" key="4">
    <source>
        <dbReference type="Google" id="ProtNLM"/>
    </source>
</evidence>
<name>A0AAV4QFL6_9ARAC</name>
<accession>A0AAV4QFL6</accession>
<protein>
    <recommendedName>
        <fullName evidence="4">Ribosomal protein S12</fullName>
    </recommendedName>
</protein>
<feature type="compositionally biased region" description="Basic residues" evidence="1">
    <location>
        <begin position="9"/>
        <end position="23"/>
    </location>
</feature>
<proteinExistence type="predicted"/>
<evidence type="ECO:0000256" key="1">
    <source>
        <dbReference type="SAM" id="MobiDB-lite"/>
    </source>
</evidence>
<feature type="region of interest" description="Disordered" evidence="1">
    <location>
        <begin position="1"/>
        <end position="27"/>
    </location>
</feature>